<proteinExistence type="predicted"/>
<feature type="transmembrane region" description="Helical" evidence="7">
    <location>
        <begin position="663"/>
        <end position="685"/>
    </location>
</feature>
<dbReference type="SUPFAM" id="SSF48726">
    <property type="entry name" value="Immunoglobulin"/>
    <property type="match status" value="5"/>
</dbReference>
<keyword evidence="2 7" id="KW-0812">Transmembrane</keyword>
<feature type="domain" description="Fibronectin type-III" evidence="10">
    <location>
        <begin position="553"/>
        <end position="648"/>
    </location>
</feature>
<evidence type="ECO:0000256" key="3">
    <source>
        <dbReference type="ARBA" id="ARBA00022989"/>
    </source>
</evidence>
<dbReference type="Pfam" id="PF08205">
    <property type="entry name" value="C2-set_2"/>
    <property type="match status" value="1"/>
</dbReference>
<dbReference type="Pfam" id="PF13927">
    <property type="entry name" value="Ig_3"/>
    <property type="match status" value="1"/>
</dbReference>
<dbReference type="SMART" id="SM00409">
    <property type="entry name" value="IG"/>
    <property type="match status" value="5"/>
</dbReference>
<dbReference type="InterPro" id="IPR003599">
    <property type="entry name" value="Ig_sub"/>
</dbReference>
<keyword evidence="5" id="KW-1015">Disulfide bond</keyword>
<feature type="domain" description="Ig-like" evidence="9">
    <location>
        <begin position="456"/>
        <end position="531"/>
    </location>
</feature>
<dbReference type="InterPro" id="IPR007110">
    <property type="entry name" value="Ig-like_dom"/>
</dbReference>
<dbReference type="AlphaFoldDB" id="A0A9P0DUP4"/>
<dbReference type="GO" id="GO:0016020">
    <property type="term" value="C:membrane"/>
    <property type="evidence" value="ECO:0007669"/>
    <property type="project" value="UniProtKB-SubCell"/>
</dbReference>
<dbReference type="Pfam" id="PF07686">
    <property type="entry name" value="V-set"/>
    <property type="match status" value="1"/>
</dbReference>
<dbReference type="InterPro" id="IPR013783">
    <property type="entry name" value="Ig-like_fold"/>
</dbReference>
<evidence type="ECO:0000256" key="1">
    <source>
        <dbReference type="ARBA" id="ARBA00004167"/>
    </source>
</evidence>
<evidence type="ECO:0008006" key="13">
    <source>
        <dbReference type="Google" id="ProtNLM"/>
    </source>
</evidence>
<dbReference type="OrthoDB" id="6431884at2759"/>
<evidence type="ECO:0000256" key="8">
    <source>
        <dbReference type="SAM" id="SignalP"/>
    </source>
</evidence>
<evidence type="ECO:0000259" key="10">
    <source>
        <dbReference type="PROSITE" id="PS50853"/>
    </source>
</evidence>
<keyword evidence="8" id="KW-0732">Signal</keyword>
<dbReference type="PANTHER" id="PTHR23278:SF28">
    <property type="entry name" value="SIDESTEP IV, ISOFORM C"/>
    <property type="match status" value="1"/>
</dbReference>
<evidence type="ECO:0000256" key="5">
    <source>
        <dbReference type="ARBA" id="ARBA00023157"/>
    </source>
</evidence>
<dbReference type="InterPro" id="IPR013106">
    <property type="entry name" value="Ig_V-set"/>
</dbReference>
<evidence type="ECO:0000256" key="4">
    <source>
        <dbReference type="ARBA" id="ARBA00023136"/>
    </source>
</evidence>
<evidence type="ECO:0000313" key="11">
    <source>
        <dbReference type="EMBL" id="CAH1181652.1"/>
    </source>
</evidence>
<evidence type="ECO:0000256" key="7">
    <source>
        <dbReference type="SAM" id="Phobius"/>
    </source>
</evidence>
<feature type="signal peptide" evidence="8">
    <location>
        <begin position="1"/>
        <end position="22"/>
    </location>
</feature>
<dbReference type="CDD" id="cd00063">
    <property type="entry name" value="FN3"/>
    <property type="match status" value="1"/>
</dbReference>
<feature type="chain" id="PRO_5040119253" description="Nephrin/kirre" evidence="8">
    <location>
        <begin position="23"/>
        <end position="858"/>
    </location>
</feature>
<dbReference type="PROSITE" id="PS50835">
    <property type="entry name" value="IG_LIKE"/>
    <property type="match status" value="5"/>
</dbReference>
<evidence type="ECO:0000256" key="2">
    <source>
        <dbReference type="ARBA" id="ARBA00022692"/>
    </source>
</evidence>
<name>A0A9P0DUP4_PHYSR</name>
<gene>
    <name evidence="11" type="ORF">PHYEVI_LOCUS6642</name>
</gene>
<feature type="domain" description="Ig-like" evidence="9">
    <location>
        <begin position="29"/>
        <end position="149"/>
    </location>
</feature>
<organism evidence="11 12">
    <name type="scientific">Phyllotreta striolata</name>
    <name type="common">Striped flea beetle</name>
    <name type="synonym">Crioceris striolata</name>
    <dbReference type="NCBI Taxonomy" id="444603"/>
    <lineage>
        <taxon>Eukaryota</taxon>
        <taxon>Metazoa</taxon>
        <taxon>Ecdysozoa</taxon>
        <taxon>Arthropoda</taxon>
        <taxon>Hexapoda</taxon>
        <taxon>Insecta</taxon>
        <taxon>Pterygota</taxon>
        <taxon>Neoptera</taxon>
        <taxon>Endopterygota</taxon>
        <taxon>Coleoptera</taxon>
        <taxon>Polyphaga</taxon>
        <taxon>Cucujiformia</taxon>
        <taxon>Chrysomeloidea</taxon>
        <taxon>Chrysomelidae</taxon>
        <taxon>Galerucinae</taxon>
        <taxon>Alticini</taxon>
        <taxon>Phyllotreta</taxon>
    </lineage>
</organism>
<dbReference type="Pfam" id="PF00047">
    <property type="entry name" value="ig"/>
    <property type="match status" value="1"/>
</dbReference>
<dbReference type="InterPro" id="IPR013162">
    <property type="entry name" value="CD80_C2-set"/>
</dbReference>
<evidence type="ECO:0000313" key="12">
    <source>
        <dbReference type="Proteomes" id="UP001153712"/>
    </source>
</evidence>
<dbReference type="InterPro" id="IPR036116">
    <property type="entry name" value="FN3_sf"/>
</dbReference>
<protein>
    <recommendedName>
        <fullName evidence="13">Nephrin/kirre</fullName>
    </recommendedName>
</protein>
<dbReference type="SMART" id="SM00408">
    <property type="entry name" value="IGc2"/>
    <property type="match status" value="4"/>
</dbReference>
<feature type="domain" description="Ig-like" evidence="9">
    <location>
        <begin position="259"/>
        <end position="354"/>
    </location>
</feature>
<dbReference type="EMBL" id="OU900096">
    <property type="protein sequence ID" value="CAH1181652.1"/>
    <property type="molecule type" value="Genomic_DNA"/>
</dbReference>
<reference evidence="11" key="1">
    <citation type="submission" date="2022-01" db="EMBL/GenBank/DDBJ databases">
        <authorList>
            <person name="King R."/>
        </authorList>
    </citation>
    <scope>NUCLEOTIDE SEQUENCE</scope>
</reference>
<feature type="region of interest" description="Disordered" evidence="6">
    <location>
        <begin position="734"/>
        <end position="757"/>
    </location>
</feature>
<dbReference type="PANTHER" id="PTHR23278">
    <property type="entry name" value="SIDESTEP PROTEIN"/>
    <property type="match status" value="1"/>
</dbReference>
<dbReference type="Gene3D" id="2.60.40.10">
    <property type="entry name" value="Immunoglobulins"/>
    <property type="match status" value="6"/>
</dbReference>
<keyword evidence="4 7" id="KW-0472">Membrane</keyword>
<accession>A0A9P0DUP4</accession>
<feature type="domain" description="Ig-like" evidence="9">
    <location>
        <begin position="154"/>
        <end position="251"/>
    </location>
</feature>
<evidence type="ECO:0000259" key="9">
    <source>
        <dbReference type="PROSITE" id="PS50835"/>
    </source>
</evidence>
<dbReference type="InterPro" id="IPR003598">
    <property type="entry name" value="Ig_sub2"/>
</dbReference>
<dbReference type="InterPro" id="IPR036179">
    <property type="entry name" value="Ig-like_dom_sf"/>
</dbReference>
<keyword evidence="3 7" id="KW-1133">Transmembrane helix</keyword>
<comment type="subcellular location">
    <subcellularLocation>
        <location evidence="1">Membrane</location>
        <topology evidence="1">Single-pass membrane protein</topology>
    </subcellularLocation>
</comment>
<evidence type="ECO:0000256" key="6">
    <source>
        <dbReference type="SAM" id="MobiDB-lite"/>
    </source>
</evidence>
<dbReference type="InterPro" id="IPR013151">
    <property type="entry name" value="Immunoglobulin_dom"/>
</dbReference>
<dbReference type="InterPro" id="IPR003961">
    <property type="entry name" value="FN3_dom"/>
</dbReference>
<keyword evidence="12" id="KW-1185">Reference proteome</keyword>
<dbReference type="SUPFAM" id="SSF49265">
    <property type="entry name" value="Fibronectin type III"/>
    <property type="match status" value="1"/>
</dbReference>
<sequence length="858" mass="96026">MLLNLRMMVVWLLFILMPICLTFNFDDGPTQNELDKPIPMEEVHGVLGKKQNLPCDIRTRDKNDAVAMVLWFKETVSEPLYSFDVRGRQYSQAKLWSSPEIFGPRAYFRAATTPAALVIDNIRISDEGVYRCRVDFKNSPTRNSKVNFTVIIPPEKIFIYDGHRKNKSVLLGPYNEGSNINLVCEVKGGRPKPKVNWFLENTIIDDSYEVRNDGVVLNHLTFPNIGRQHLHARLICQASNNNLVPAETKVAVLDINLKPQSVNILTQEKYVSADKRYEVECRTSGSRPDAIITWWKGNRQVRRGKEKNFSEQNNQSLSILTFVPVIDDDGKYLTCRAENPSIPDSALEDKWRLNVHYIPIVTLRMGTSLNPDDIKEGDDVYFECLVQANPKNHKLSWFHNGVEIFQNAAAGVIMSDQSLVLQNVARSTAGNYTCMATNLEGKGISNPVKLIVRYAPMCIQDHEELYGALKQETVILRCSVDAHPAVVAFHWTFNNSGDQSDVPPDKFTNEVTSSRLNYTPATDLDYGTLLCYGENEIGRQKDPCIFQVVVAGRPSQLQNCTVINHTSNSLQVDCLEGFDGGLPQSFLMEVLELPNLRPRINLTTYKTPPSFTTNGLDAGASYRIILYAENAKGRSDPTIIDPVTFKGVAKLQGSTASMPVSPLLIGLLGTAAFLATGVCLVLAALCRRHLAHIHGGRACQRPTDNGSKHMPMEAVIAADDLIVDGSVTGVRMPLTPHTDPPLVVEPIPQRGPVEGADPDIIRNQYERRPTYSFMKIYEPPQSRDDDDLDDEGEEYDFRYVAKDNPPIPSSQTIYRSLQRPRNVALPNINMLQGSHTITHKYRGPEVVTTSNRIQESCI</sequence>
<dbReference type="Proteomes" id="UP001153712">
    <property type="component" value="Chromosome 3"/>
</dbReference>
<dbReference type="PROSITE" id="PS50853">
    <property type="entry name" value="FN3"/>
    <property type="match status" value="1"/>
</dbReference>
<feature type="domain" description="Ig-like" evidence="9">
    <location>
        <begin position="359"/>
        <end position="445"/>
    </location>
</feature>